<reference evidence="2 3" key="1">
    <citation type="journal article" date="2018" name="PLoS ONE">
        <title>The draft genome of Kipferlia bialata reveals reductive genome evolution in fornicate parasites.</title>
        <authorList>
            <person name="Tanifuji G."/>
            <person name="Takabayashi S."/>
            <person name="Kume K."/>
            <person name="Takagi M."/>
            <person name="Nakayama T."/>
            <person name="Kamikawa R."/>
            <person name="Inagaki Y."/>
            <person name="Hashimoto T."/>
        </authorList>
    </citation>
    <scope>NUCLEOTIDE SEQUENCE [LARGE SCALE GENOMIC DNA]</scope>
    <source>
        <strain evidence="2">NY0173</strain>
    </source>
</reference>
<feature type="compositionally biased region" description="Basic and acidic residues" evidence="1">
    <location>
        <begin position="145"/>
        <end position="163"/>
    </location>
</feature>
<keyword evidence="3" id="KW-1185">Reference proteome</keyword>
<evidence type="ECO:0000313" key="3">
    <source>
        <dbReference type="Proteomes" id="UP000265618"/>
    </source>
</evidence>
<feature type="non-terminal residue" evidence="2">
    <location>
        <position position="1"/>
    </location>
</feature>
<name>A0A9K3DBR9_9EUKA</name>
<proteinExistence type="predicted"/>
<sequence length="163" mass="17997">EKLLKEAREVFSQLCVDSLSGDVITATDSMILLERLGYWQRKTHHSEQELRLADTIVQGLCGADSASGPDSVSLTTLEAFLTIVALSRCRDLPEVALILKRYGDVSPALLRAAKLVARHLSANRLSSARPTTSPVKATSNTFRPSIDKRSRALAERDRQNTRH</sequence>
<evidence type="ECO:0000313" key="2">
    <source>
        <dbReference type="EMBL" id="GIQ91836.1"/>
    </source>
</evidence>
<comment type="caution">
    <text evidence="2">The sequence shown here is derived from an EMBL/GenBank/DDBJ whole genome shotgun (WGS) entry which is preliminary data.</text>
</comment>
<accession>A0A9K3DBR9</accession>
<feature type="compositionally biased region" description="Polar residues" evidence="1">
    <location>
        <begin position="126"/>
        <end position="143"/>
    </location>
</feature>
<dbReference type="Proteomes" id="UP000265618">
    <property type="component" value="Unassembled WGS sequence"/>
</dbReference>
<organism evidence="2 3">
    <name type="scientific">Kipferlia bialata</name>
    <dbReference type="NCBI Taxonomy" id="797122"/>
    <lineage>
        <taxon>Eukaryota</taxon>
        <taxon>Metamonada</taxon>
        <taxon>Carpediemonas-like organisms</taxon>
        <taxon>Kipferlia</taxon>
    </lineage>
</organism>
<gene>
    <name evidence="2" type="ORF">KIPB_015268</name>
</gene>
<dbReference type="EMBL" id="BDIP01008426">
    <property type="protein sequence ID" value="GIQ91836.1"/>
    <property type="molecule type" value="Genomic_DNA"/>
</dbReference>
<protein>
    <submittedName>
        <fullName evidence="2">Uncharacterized protein</fullName>
    </submittedName>
</protein>
<dbReference type="AlphaFoldDB" id="A0A9K3DBR9"/>
<evidence type="ECO:0000256" key="1">
    <source>
        <dbReference type="SAM" id="MobiDB-lite"/>
    </source>
</evidence>
<feature type="region of interest" description="Disordered" evidence="1">
    <location>
        <begin position="126"/>
        <end position="163"/>
    </location>
</feature>